<keyword evidence="2" id="KW-1185">Reference proteome</keyword>
<evidence type="ECO:0000313" key="1">
    <source>
        <dbReference type="EMBL" id="BCZ48417.1"/>
    </source>
</evidence>
<dbReference type="EMBL" id="AP024849">
    <property type="protein sequence ID" value="BCZ48417.1"/>
    <property type="molecule type" value="Genomic_DNA"/>
</dbReference>
<reference evidence="2" key="1">
    <citation type="submission" date="2021-07" db="EMBL/GenBank/DDBJ databases">
        <title>Complete genome sequencing of a Clostridium isolate.</title>
        <authorList>
            <person name="Ueki A."/>
            <person name="Tonouchi A."/>
        </authorList>
    </citation>
    <scope>NUCLEOTIDE SEQUENCE [LARGE SCALE GENOMIC DNA]</scope>
    <source>
        <strain evidence="2">C5S11</strain>
    </source>
</reference>
<sequence>MITEKGINKIANLIVGLVKKGQVTVEGITKDVELYRTAVNKDTLKIFLLLDDTFTGKIENKNLIDQDGEIIFQNSNVVQKDTTKGLLIVFSVKISEVEV</sequence>
<evidence type="ECO:0000313" key="2">
    <source>
        <dbReference type="Proteomes" id="UP000824633"/>
    </source>
</evidence>
<organism evidence="1 2">
    <name type="scientific">Clostridium gelidum</name>
    <dbReference type="NCBI Taxonomy" id="704125"/>
    <lineage>
        <taxon>Bacteria</taxon>
        <taxon>Bacillati</taxon>
        <taxon>Bacillota</taxon>
        <taxon>Clostridia</taxon>
        <taxon>Eubacteriales</taxon>
        <taxon>Clostridiaceae</taxon>
        <taxon>Clostridium</taxon>
    </lineage>
</organism>
<name>A0ABM7T8Z9_9CLOT</name>
<dbReference type="Proteomes" id="UP000824633">
    <property type="component" value="Chromosome"/>
</dbReference>
<gene>
    <name evidence="1" type="ORF">psyc5s11_44840</name>
</gene>
<accession>A0ABM7T8Z9</accession>
<proteinExistence type="predicted"/>
<evidence type="ECO:0008006" key="3">
    <source>
        <dbReference type="Google" id="ProtNLM"/>
    </source>
</evidence>
<dbReference type="RefSeq" id="WP_224034680.1">
    <property type="nucleotide sequence ID" value="NZ_AP024849.1"/>
</dbReference>
<protein>
    <recommendedName>
        <fullName evidence="3">DUF2577 domain-containing protein</fullName>
    </recommendedName>
</protein>